<sequence>MNLKRNVTRTIILATIIYLFLLSFIKCETFQPLPKRVKEESKQIDAAKKALKQNEPGAKERAISELDRCDMNNRENARAIANLSDELHSCRTESGKKDKKIAALSLEAGEASGIKFVYYGLLILILLFLVSVVILTIAVLALRKNKIPLLSGISSKSNALEVINQ</sequence>
<feature type="transmembrane region" description="Helical" evidence="1">
    <location>
        <begin position="116"/>
        <end position="142"/>
    </location>
</feature>
<dbReference type="AlphaFoldDB" id="M6GDB6"/>
<gene>
    <name evidence="2" type="ORF">LEP1GSC037_2131</name>
</gene>
<proteinExistence type="predicted"/>
<protein>
    <submittedName>
        <fullName evidence="2">Uncharacterized protein</fullName>
    </submittedName>
</protein>
<accession>M6GDB6</accession>
<dbReference type="EMBL" id="AFLW02000192">
    <property type="protein sequence ID" value="EMM80529.1"/>
    <property type="molecule type" value="Genomic_DNA"/>
</dbReference>
<keyword evidence="1" id="KW-0812">Transmembrane</keyword>
<keyword evidence="1" id="KW-1133">Transmembrane helix</keyword>
<evidence type="ECO:0000313" key="2">
    <source>
        <dbReference type="EMBL" id="EMM80529.1"/>
    </source>
</evidence>
<evidence type="ECO:0000313" key="3">
    <source>
        <dbReference type="Proteomes" id="UP000012128"/>
    </source>
</evidence>
<organism evidence="2 3">
    <name type="scientific">Leptospira interrogans str. 2006001854</name>
    <dbReference type="NCBI Taxonomy" id="1001590"/>
    <lineage>
        <taxon>Bacteria</taxon>
        <taxon>Pseudomonadati</taxon>
        <taxon>Spirochaetota</taxon>
        <taxon>Spirochaetia</taxon>
        <taxon>Leptospirales</taxon>
        <taxon>Leptospiraceae</taxon>
        <taxon>Leptospira</taxon>
    </lineage>
</organism>
<dbReference type="Proteomes" id="UP000012128">
    <property type="component" value="Unassembled WGS sequence"/>
</dbReference>
<evidence type="ECO:0000256" key="1">
    <source>
        <dbReference type="SAM" id="Phobius"/>
    </source>
</evidence>
<reference evidence="2 3" key="1">
    <citation type="submission" date="2013-01" db="EMBL/GenBank/DDBJ databases">
        <authorList>
            <person name="Harkins D.M."/>
            <person name="Durkin A.S."/>
            <person name="Brinkac L.M."/>
            <person name="Haft D.H."/>
            <person name="Selengut J.D."/>
            <person name="Sanka R."/>
            <person name="DePew J."/>
            <person name="Purushe J."/>
            <person name="Hospenthal D.R."/>
            <person name="Murray C.K."/>
            <person name="Pimentel G."/>
            <person name="Wasfy M."/>
            <person name="Parker T."/>
            <person name="Miller R.S."/>
            <person name="Vinetz J.M."/>
            <person name="Sutton G.G."/>
            <person name="Nierman W.C."/>
            <person name="Fouts D.E."/>
        </authorList>
    </citation>
    <scope>NUCLEOTIDE SEQUENCE [LARGE SCALE GENOMIC DNA]</scope>
    <source>
        <strain evidence="2 3">2006001854</strain>
    </source>
</reference>
<keyword evidence="1" id="KW-0472">Membrane</keyword>
<name>M6GDB6_LEPIR</name>
<comment type="caution">
    <text evidence="2">The sequence shown here is derived from an EMBL/GenBank/DDBJ whole genome shotgun (WGS) entry which is preliminary data.</text>
</comment>